<protein>
    <submittedName>
        <fullName evidence="1">27564_t:CDS:1</fullName>
    </submittedName>
</protein>
<gene>
    <name evidence="1" type="ORF">RPERSI_LOCUS10640</name>
</gene>
<organism evidence="1 2">
    <name type="scientific">Racocetra persica</name>
    <dbReference type="NCBI Taxonomy" id="160502"/>
    <lineage>
        <taxon>Eukaryota</taxon>
        <taxon>Fungi</taxon>
        <taxon>Fungi incertae sedis</taxon>
        <taxon>Mucoromycota</taxon>
        <taxon>Glomeromycotina</taxon>
        <taxon>Glomeromycetes</taxon>
        <taxon>Diversisporales</taxon>
        <taxon>Gigasporaceae</taxon>
        <taxon>Racocetra</taxon>
    </lineage>
</organism>
<dbReference type="Proteomes" id="UP000789920">
    <property type="component" value="Unassembled WGS sequence"/>
</dbReference>
<reference evidence="1" key="1">
    <citation type="submission" date="2021-06" db="EMBL/GenBank/DDBJ databases">
        <authorList>
            <person name="Kallberg Y."/>
            <person name="Tangrot J."/>
            <person name="Rosling A."/>
        </authorList>
    </citation>
    <scope>NUCLEOTIDE SEQUENCE</scope>
    <source>
        <strain evidence="1">MA461A</strain>
    </source>
</reference>
<comment type="caution">
    <text evidence="1">The sequence shown here is derived from an EMBL/GenBank/DDBJ whole genome shotgun (WGS) entry which is preliminary data.</text>
</comment>
<evidence type="ECO:0000313" key="2">
    <source>
        <dbReference type="Proteomes" id="UP000789920"/>
    </source>
</evidence>
<dbReference type="EMBL" id="CAJVQC010021247">
    <property type="protein sequence ID" value="CAG8712451.1"/>
    <property type="molecule type" value="Genomic_DNA"/>
</dbReference>
<keyword evidence="2" id="KW-1185">Reference proteome</keyword>
<evidence type="ECO:0000313" key="1">
    <source>
        <dbReference type="EMBL" id="CAG8712451.1"/>
    </source>
</evidence>
<sequence length="200" mass="22449">MSSFRRQQSDDIRVVVGIDFGTTNSGFAYAHKISREIETNTQWPGKEPSFKTDTVLLYNSDCTEVLNWGAPAFKLFLDDNASNKSNRLCLPRGLDYRKAICDYLIKMKGVIKETLDKRWPGLKLSQVQFVLCVPAEWGPHTKAIMRDCAYRAGLLDESIESHLEFTTEPEAAAIHCLSVIKEHKLKEGDTFLVVDCGGGT</sequence>
<feature type="non-terminal residue" evidence="1">
    <location>
        <position position="200"/>
    </location>
</feature>
<proteinExistence type="predicted"/>
<accession>A0ACA9PLT4</accession>
<name>A0ACA9PLT4_9GLOM</name>